<accession>E4YEU5</accession>
<dbReference type="EMBL" id="FN654469">
    <property type="protein sequence ID" value="CBY34032.1"/>
    <property type="molecule type" value="Genomic_DNA"/>
</dbReference>
<dbReference type="AlphaFoldDB" id="E4YEU5"/>
<dbReference type="Proteomes" id="UP000011014">
    <property type="component" value="Unassembled WGS sequence"/>
</dbReference>
<protein>
    <submittedName>
        <fullName evidence="2">Uncharacterized protein</fullName>
    </submittedName>
</protein>
<gene>
    <name evidence="2" type="ORF">GSOID_T00022010001</name>
</gene>
<evidence type="ECO:0000256" key="1">
    <source>
        <dbReference type="SAM" id="MobiDB-lite"/>
    </source>
</evidence>
<reference evidence="2" key="1">
    <citation type="journal article" date="2010" name="Science">
        <title>Plasticity of animal genome architecture unmasked by rapid evolution of a pelagic tunicate.</title>
        <authorList>
            <person name="Denoeud F."/>
            <person name="Henriet S."/>
            <person name="Mungpakdee S."/>
            <person name="Aury J.M."/>
            <person name="Da Silva C."/>
            <person name="Brinkmann H."/>
            <person name="Mikhaleva J."/>
            <person name="Olsen L.C."/>
            <person name="Jubin C."/>
            <person name="Canestro C."/>
            <person name="Bouquet J.M."/>
            <person name="Danks G."/>
            <person name="Poulain J."/>
            <person name="Campsteijn C."/>
            <person name="Adamski M."/>
            <person name="Cross I."/>
            <person name="Yadetie F."/>
            <person name="Muffato M."/>
            <person name="Louis A."/>
            <person name="Butcher S."/>
            <person name="Tsagkogeorga G."/>
            <person name="Konrad A."/>
            <person name="Singh S."/>
            <person name="Jensen M.F."/>
            <person name="Cong E.H."/>
            <person name="Eikeseth-Otteraa H."/>
            <person name="Noel B."/>
            <person name="Anthouard V."/>
            <person name="Porcel B.M."/>
            <person name="Kachouri-Lafond R."/>
            <person name="Nishino A."/>
            <person name="Ugolini M."/>
            <person name="Chourrout P."/>
            <person name="Nishida H."/>
            <person name="Aasland R."/>
            <person name="Huzurbazar S."/>
            <person name="Westhof E."/>
            <person name="Delsuc F."/>
            <person name="Lehrach H."/>
            <person name="Reinhardt R."/>
            <person name="Weissenbach J."/>
            <person name="Roy S.W."/>
            <person name="Artiguenave F."/>
            <person name="Postlethwait J.H."/>
            <person name="Manak J.R."/>
            <person name="Thompson E.M."/>
            <person name="Jaillon O."/>
            <person name="Du Pasquier L."/>
            <person name="Boudinot P."/>
            <person name="Liberles D.A."/>
            <person name="Volff J.N."/>
            <person name="Philippe H."/>
            <person name="Lenhard B."/>
            <person name="Roest Crollius H."/>
            <person name="Wincker P."/>
            <person name="Chourrout D."/>
        </authorList>
    </citation>
    <scope>NUCLEOTIDE SEQUENCE [LARGE SCALE GENOMIC DNA]</scope>
</reference>
<feature type="region of interest" description="Disordered" evidence="1">
    <location>
        <begin position="329"/>
        <end position="356"/>
    </location>
</feature>
<sequence length="405" mass="46270">MKYKFCKVDGSFYVYCCTQLGFNCEAKHLIRCKQEGLMRYNKSSRIWRLNFTHENIYSPTSFEILNSETCPHTCKELTSGNFKNNDEMSLIPVNLTATDAENTDVESFSLQLPDEKEQVNENENMDTEQGADLSIVIPAKRRKSMRASFRPLLPITAVPNIISEKAPRKSSAGKVAGVPSVDSRLVKVDNNVPKLNESRCILSGECSSCRAVFTSWEELVVHIVEDEDCKKYYVEDNRNYCFICDRPFKVLRTHCHDVLKGKVTYADTKQIKEAHAAYCRIAFRNFRNTEWDGPPETKHRQFGLQGDAVVEVPIDSMNEEQSEVEIQDVTESDQEEKVKSEMNENENDSEMNFGENTADEFGKTNLEDRFEIENSASSPGFIEDSFEKPTLEPPGLEASVIYFFY</sequence>
<proteinExistence type="predicted"/>
<name>E4YEU5_OIKDI</name>
<organism evidence="2">
    <name type="scientific">Oikopleura dioica</name>
    <name type="common">Tunicate</name>
    <dbReference type="NCBI Taxonomy" id="34765"/>
    <lineage>
        <taxon>Eukaryota</taxon>
        <taxon>Metazoa</taxon>
        <taxon>Chordata</taxon>
        <taxon>Tunicata</taxon>
        <taxon>Appendicularia</taxon>
        <taxon>Copelata</taxon>
        <taxon>Oikopleuridae</taxon>
        <taxon>Oikopleura</taxon>
    </lineage>
</organism>
<evidence type="ECO:0000313" key="2">
    <source>
        <dbReference type="EMBL" id="CBY34032.1"/>
    </source>
</evidence>